<dbReference type="AlphaFoldDB" id="A0AAV8X5C0"/>
<dbReference type="EMBL" id="JAPWTK010001192">
    <property type="protein sequence ID" value="KAJ8933598.1"/>
    <property type="molecule type" value="Genomic_DNA"/>
</dbReference>
<organism evidence="2 3">
    <name type="scientific">Aromia moschata</name>
    <dbReference type="NCBI Taxonomy" id="1265417"/>
    <lineage>
        <taxon>Eukaryota</taxon>
        <taxon>Metazoa</taxon>
        <taxon>Ecdysozoa</taxon>
        <taxon>Arthropoda</taxon>
        <taxon>Hexapoda</taxon>
        <taxon>Insecta</taxon>
        <taxon>Pterygota</taxon>
        <taxon>Neoptera</taxon>
        <taxon>Endopterygota</taxon>
        <taxon>Coleoptera</taxon>
        <taxon>Polyphaga</taxon>
        <taxon>Cucujiformia</taxon>
        <taxon>Chrysomeloidea</taxon>
        <taxon>Cerambycidae</taxon>
        <taxon>Cerambycinae</taxon>
        <taxon>Callichromatini</taxon>
        <taxon>Aromia</taxon>
    </lineage>
</organism>
<evidence type="ECO:0000313" key="3">
    <source>
        <dbReference type="Proteomes" id="UP001162162"/>
    </source>
</evidence>
<proteinExistence type="predicted"/>
<feature type="domain" description="Mab-21-like nucleotidyltransferase" evidence="1">
    <location>
        <begin position="264"/>
        <end position="348"/>
    </location>
</feature>
<dbReference type="Pfam" id="PF03281">
    <property type="entry name" value="Mab-21"/>
    <property type="match status" value="1"/>
</dbReference>
<comment type="caution">
    <text evidence="2">The sequence shown here is derived from an EMBL/GenBank/DDBJ whole genome shotgun (WGS) entry which is preliminary data.</text>
</comment>
<evidence type="ECO:0000313" key="2">
    <source>
        <dbReference type="EMBL" id="KAJ8933598.1"/>
    </source>
</evidence>
<protein>
    <recommendedName>
        <fullName evidence="1">Mab-21-like nucleotidyltransferase domain-containing protein</fullName>
    </recommendedName>
</protein>
<gene>
    <name evidence="2" type="ORF">NQ318_015740</name>
</gene>
<dbReference type="Gene3D" id="3.30.460.90">
    <property type="match status" value="1"/>
</dbReference>
<sequence length="439" mass="51019">MVRLPQTNVFVLDICNYPTPLYVECKKSFEAHPMGVSLEYVDIKFRKKIMTNVSVPDICNYLTPSYVECKKSFDAHPMGVSLEYVDINFRKKIMVRLPQTNIFVPDICNHPTPSYVECKKSFEARPMGVSLDAIIFPMAYEQAELTRGFIAHVPLYLSRVVTSMVPFGYHRTNWLLSLAAVFTHVIFRCFSYKRIQTTNSFDLPTYNAFLECNALKLRSEQYVVLMMCLYYSQRPCHYYITITKSYRFEVYNHSIFFMLCYNTGGLNKFLIKKNYLSTAEVLRWMESVVTIALNEFQQENGYYILNTKYGIFQAKVCKGGPAFTLKVRAKGGKRIEMDIDLVPCFVFWERNVASSIDMSEKSMVFGIAFAFIIVVEIFHIPVDVGMKIVVEPGELWRVPDVKPEFFIVPKPLRDVNNSVVYWRLSFQEQERVIMDGREL</sequence>
<name>A0AAV8X5C0_9CUCU</name>
<dbReference type="InterPro" id="IPR046903">
    <property type="entry name" value="Mab-21-like_nuc_Trfase"/>
</dbReference>
<dbReference type="Proteomes" id="UP001162162">
    <property type="component" value="Unassembled WGS sequence"/>
</dbReference>
<accession>A0AAV8X5C0</accession>
<reference evidence="2" key="1">
    <citation type="journal article" date="2023" name="Insect Mol. Biol.">
        <title>Genome sequencing provides insights into the evolution of gene families encoding plant cell wall-degrading enzymes in longhorned beetles.</title>
        <authorList>
            <person name="Shin N.R."/>
            <person name="Okamura Y."/>
            <person name="Kirsch R."/>
            <person name="Pauchet Y."/>
        </authorList>
    </citation>
    <scope>NUCLEOTIDE SEQUENCE</scope>
    <source>
        <strain evidence="2">AMC_N1</strain>
    </source>
</reference>
<keyword evidence="3" id="KW-1185">Reference proteome</keyword>
<evidence type="ECO:0000259" key="1">
    <source>
        <dbReference type="Pfam" id="PF03281"/>
    </source>
</evidence>